<dbReference type="STRING" id="1123282.SAMN02745823_02442"/>
<organism evidence="1 2">
    <name type="scientific">Sporobacter termitidis DSM 10068</name>
    <dbReference type="NCBI Taxonomy" id="1123282"/>
    <lineage>
        <taxon>Bacteria</taxon>
        <taxon>Bacillati</taxon>
        <taxon>Bacillota</taxon>
        <taxon>Clostridia</taxon>
        <taxon>Eubacteriales</taxon>
        <taxon>Oscillospiraceae</taxon>
        <taxon>Sporobacter</taxon>
    </lineage>
</organism>
<dbReference type="Proteomes" id="UP000183995">
    <property type="component" value="Unassembled WGS sequence"/>
</dbReference>
<keyword evidence="2" id="KW-1185">Reference proteome</keyword>
<gene>
    <name evidence="1" type="ORF">SAMN02745823_02442</name>
</gene>
<dbReference type="RefSeq" id="WP_143162339.1">
    <property type="nucleotide sequence ID" value="NZ_FQXV01000008.1"/>
</dbReference>
<name>A0A1M5YEI7_9FIRM</name>
<dbReference type="EMBL" id="FQXV01000008">
    <property type="protein sequence ID" value="SHI10396.1"/>
    <property type="molecule type" value="Genomic_DNA"/>
</dbReference>
<dbReference type="Pfam" id="PF20012">
    <property type="entry name" value="GAP1-N1"/>
    <property type="match status" value="1"/>
</dbReference>
<proteinExistence type="predicted"/>
<protein>
    <submittedName>
        <fullName evidence="1">Uncharacterized protein</fullName>
    </submittedName>
</protein>
<sequence>MTNKPIIIHQTLHGYSNGHHLLASSTILSDATKRKMDILSDLSGPDLSKGFESYYSGYFLENEQFLVLAKTWYANEMSRPGCVWTHSLLLGLNDIEYLIYQIPNLLSYFVRPDSQDSFVYYSRPLETEVVIHSQDQFDQKKIQYLLWTMLGHEPPNIVYSHNSVEYIKEVIYVWLMCYNELPPEYSFITGSMSIRCDNAKIISLQFVPNELRNKVYRSDDGISTMKNINEVQKFPPWVTFTYDIIQNNGWHSFVMFRKLFGTAYNKYKYLTLFIKLYSVFRGDNGCLNIFESLELIEKVFSTDKIYVGNKFIDLYFEGAFSLWGTDISYTNTIIATLKFTWLSISDDMLNALIGKGFVKDQIGAKKVVQYLTKVEDNQIQERYLFSYAHLLTADLLEKFSDMDYSICSVLVTINPSLAECVAIWKQSRGYQKGILDSLRICENDNRLNINLIYTILDNSIYDFASEIYALWGEASIDIFLEYLLQIRFLLHEDTQTMLELCKAHSKTATLMFEKQFTSLSSKQICTLLSIINPYSDRIANQPLVNMFKMLNIKDLSSNQKDDLADFYLPIILRSSQYFPDDLVAFVAYNVHDRLANLVYPENKWRKLQSLLPETSWLNQWDKCKRVRKAIKKKGYNIKKLEEYNDNDFDIHLL</sequence>
<evidence type="ECO:0000313" key="2">
    <source>
        <dbReference type="Proteomes" id="UP000183995"/>
    </source>
</evidence>
<reference evidence="1 2" key="1">
    <citation type="submission" date="2016-11" db="EMBL/GenBank/DDBJ databases">
        <authorList>
            <person name="Jaros S."/>
            <person name="Januszkiewicz K."/>
            <person name="Wedrychowicz H."/>
        </authorList>
    </citation>
    <scope>NUCLEOTIDE SEQUENCE [LARGE SCALE GENOMIC DNA]</scope>
    <source>
        <strain evidence="1 2">DSM 10068</strain>
    </source>
</reference>
<dbReference type="OrthoDB" id="252376at2"/>
<dbReference type="AlphaFoldDB" id="A0A1M5YEI7"/>
<accession>A0A1M5YEI7</accession>
<evidence type="ECO:0000313" key="1">
    <source>
        <dbReference type="EMBL" id="SHI10396.1"/>
    </source>
</evidence>